<evidence type="ECO:0000313" key="1">
    <source>
        <dbReference type="EMBL" id="MBP2478674.1"/>
    </source>
</evidence>
<comment type="caution">
    <text evidence="1">The sequence shown here is derived from an EMBL/GenBank/DDBJ whole genome shotgun (WGS) entry which is preliminary data.</text>
</comment>
<dbReference type="Pfam" id="PF19739">
    <property type="entry name" value="DUF6228"/>
    <property type="match status" value="1"/>
</dbReference>
<name>A0ABS5AR22_9PSEU</name>
<dbReference type="InterPro" id="IPR046196">
    <property type="entry name" value="DUF6228"/>
</dbReference>
<dbReference type="EMBL" id="JAGIOO010000001">
    <property type="protein sequence ID" value="MBP2478674.1"/>
    <property type="molecule type" value="Genomic_DNA"/>
</dbReference>
<protein>
    <submittedName>
        <fullName evidence="1">Uncharacterized protein</fullName>
    </submittedName>
</protein>
<keyword evidence="2" id="KW-1185">Reference proteome</keyword>
<accession>A0ABS5AR22</accession>
<sequence length="138" mass="16009">MTELTVRCTHAPRRHLTLSERELDDMTLRFCVDVRDDELDVHVHAVEFQPWDIDGLPGLVDGLLADFTGWTGERRWQGEHLDLAATFHSGGHIRLKWTVRPTPPYEDAWELSLFTWVEAGEGLRQLAGDVRAFFDRRR</sequence>
<gene>
    <name evidence="1" type="ORF">JOF53_007546</name>
</gene>
<reference evidence="1 2" key="1">
    <citation type="submission" date="2021-03" db="EMBL/GenBank/DDBJ databases">
        <title>Sequencing the genomes of 1000 actinobacteria strains.</title>
        <authorList>
            <person name="Klenk H.-P."/>
        </authorList>
    </citation>
    <scope>NUCLEOTIDE SEQUENCE [LARGE SCALE GENOMIC DNA]</scope>
    <source>
        <strain evidence="1 2">DSM 44580</strain>
    </source>
</reference>
<dbReference type="RefSeq" id="WP_209707633.1">
    <property type="nucleotide sequence ID" value="NZ_JAGIOO010000001.1"/>
</dbReference>
<dbReference type="Proteomes" id="UP001519363">
    <property type="component" value="Unassembled WGS sequence"/>
</dbReference>
<organism evidence="1 2">
    <name type="scientific">Crossiella equi</name>
    <dbReference type="NCBI Taxonomy" id="130796"/>
    <lineage>
        <taxon>Bacteria</taxon>
        <taxon>Bacillati</taxon>
        <taxon>Actinomycetota</taxon>
        <taxon>Actinomycetes</taxon>
        <taxon>Pseudonocardiales</taxon>
        <taxon>Pseudonocardiaceae</taxon>
        <taxon>Crossiella</taxon>
    </lineage>
</organism>
<evidence type="ECO:0000313" key="2">
    <source>
        <dbReference type="Proteomes" id="UP001519363"/>
    </source>
</evidence>
<proteinExistence type="predicted"/>